<comment type="caution">
    <text evidence="1">The sequence shown here is derived from an EMBL/GenBank/DDBJ whole genome shotgun (WGS) entry which is preliminary data.</text>
</comment>
<gene>
    <name evidence="1" type="ORF">PCOR1329_LOCUS6828</name>
</gene>
<accession>A0ABN9Q0N6</accession>
<sequence length="161" mass="17056">MHAWASWLLSGRGDPNELVYPPGYCSKFLAGLRDGLAAVGTSAADASGSGTASRVSRHGAAIGIQEFQPTWRELVRRLSVHRPSLNCRAGRVDIDERENLRLASEEGVLGSGVPSIALYGGRGAAAAIVWAYDATRDDLESSFPSAAELEGAVAARCREDE</sequence>
<name>A0ABN9Q0N6_9DINO</name>
<dbReference type="Proteomes" id="UP001189429">
    <property type="component" value="Unassembled WGS sequence"/>
</dbReference>
<evidence type="ECO:0000313" key="2">
    <source>
        <dbReference type="Proteomes" id="UP001189429"/>
    </source>
</evidence>
<keyword evidence="2" id="KW-1185">Reference proteome</keyword>
<proteinExistence type="predicted"/>
<evidence type="ECO:0000313" key="1">
    <source>
        <dbReference type="EMBL" id="CAK0797896.1"/>
    </source>
</evidence>
<feature type="non-terminal residue" evidence="1">
    <location>
        <position position="161"/>
    </location>
</feature>
<dbReference type="EMBL" id="CAUYUJ010001837">
    <property type="protein sequence ID" value="CAK0797896.1"/>
    <property type="molecule type" value="Genomic_DNA"/>
</dbReference>
<organism evidence="1 2">
    <name type="scientific">Prorocentrum cordatum</name>
    <dbReference type="NCBI Taxonomy" id="2364126"/>
    <lineage>
        <taxon>Eukaryota</taxon>
        <taxon>Sar</taxon>
        <taxon>Alveolata</taxon>
        <taxon>Dinophyceae</taxon>
        <taxon>Prorocentrales</taxon>
        <taxon>Prorocentraceae</taxon>
        <taxon>Prorocentrum</taxon>
    </lineage>
</organism>
<protein>
    <submittedName>
        <fullName evidence="1">Uncharacterized protein</fullName>
    </submittedName>
</protein>
<reference evidence="1" key="1">
    <citation type="submission" date="2023-10" db="EMBL/GenBank/DDBJ databases">
        <authorList>
            <person name="Chen Y."/>
            <person name="Shah S."/>
            <person name="Dougan E. K."/>
            <person name="Thang M."/>
            <person name="Chan C."/>
        </authorList>
    </citation>
    <scope>NUCLEOTIDE SEQUENCE [LARGE SCALE GENOMIC DNA]</scope>
</reference>